<protein>
    <submittedName>
        <fullName evidence="2">Uncharacterized protein</fullName>
    </submittedName>
</protein>
<feature type="compositionally biased region" description="Polar residues" evidence="1">
    <location>
        <begin position="115"/>
        <end position="145"/>
    </location>
</feature>
<dbReference type="KEGG" id="dpx:DAPPUDRAFT_104843"/>
<feature type="region of interest" description="Disordered" evidence="1">
    <location>
        <begin position="108"/>
        <end position="161"/>
    </location>
</feature>
<dbReference type="Proteomes" id="UP000000305">
    <property type="component" value="Unassembled WGS sequence"/>
</dbReference>
<accession>E9GNI3</accession>
<dbReference type="HOGENOM" id="CLU_1148211_0_0_1"/>
<dbReference type="AlphaFoldDB" id="E9GNI3"/>
<proteinExistence type="predicted"/>
<name>E9GNI3_DAPPU</name>
<evidence type="ECO:0000313" key="2">
    <source>
        <dbReference type="EMBL" id="EFX78768.1"/>
    </source>
</evidence>
<reference evidence="2 3" key="1">
    <citation type="journal article" date="2011" name="Science">
        <title>The ecoresponsive genome of Daphnia pulex.</title>
        <authorList>
            <person name="Colbourne J.K."/>
            <person name="Pfrender M.E."/>
            <person name="Gilbert D."/>
            <person name="Thomas W.K."/>
            <person name="Tucker A."/>
            <person name="Oakley T.H."/>
            <person name="Tokishita S."/>
            <person name="Aerts A."/>
            <person name="Arnold G.J."/>
            <person name="Basu M.K."/>
            <person name="Bauer D.J."/>
            <person name="Caceres C.E."/>
            <person name="Carmel L."/>
            <person name="Casola C."/>
            <person name="Choi J.H."/>
            <person name="Detter J.C."/>
            <person name="Dong Q."/>
            <person name="Dusheyko S."/>
            <person name="Eads B.D."/>
            <person name="Frohlich T."/>
            <person name="Geiler-Samerotte K.A."/>
            <person name="Gerlach D."/>
            <person name="Hatcher P."/>
            <person name="Jogdeo S."/>
            <person name="Krijgsveld J."/>
            <person name="Kriventseva E.V."/>
            <person name="Kultz D."/>
            <person name="Laforsch C."/>
            <person name="Lindquist E."/>
            <person name="Lopez J."/>
            <person name="Manak J.R."/>
            <person name="Muller J."/>
            <person name="Pangilinan J."/>
            <person name="Patwardhan R.P."/>
            <person name="Pitluck S."/>
            <person name="Pritham E.J."/>
            <person name="Rechtsteiner A."/>
            <person name="Rho M."/>
            <person name="Rogozin I.B."/>
            <person name="Sakarya O."/>
            <person name="Salamov A."/>
            <person name="Schaack S."/>
            <person name="Shapiro H."/>
            <person name="Shiga Y."/>
            <person name="Skalitzky C."/>
            <person name="Smith Z."/>
            <person name="Souvorov A."/>
            <person name="Sung W."/>
            <person name="Tang Z."/>
            <person name="Tsuchiya D."/>
            <person name="Tu H."/>
            <person name="Vos H."/>
            <person name="Wang M."/>
            <person name="Wolf Y.I."/>
            <person name="Yamagata H."/>
            <person name="Yamada T."/>
            <person name="Ye Y."/>
            <person name="Shaw J.R."/>
            <person name="Andrews J."/>
            <person name="Crease T.J."/>
            <person name="Tang H."/>
            <person name="Lucas S.M."/>
            <person name="Robertson H.M."/>
            <person name="Bork P."/>
            <person name="Koonin E.V."/>
            <person name="Zdobnov E.M."/>
            <person name="Grigoriev I.V."/>
            <person name="Lynch M."/>
            <person name="Boore J.L."/>
        </authorList>
    </citation>
    <scope>NUCLEOTIDE SEQUENCE [LARGE SCALE GENOMIC DNA]</scope>
</reference>
<dbReference type="InParanoid" id="E9GNI3"/>
<organism evidence="2 3">
    <name type="scientific">Daphnia pulex</name>
    <name type="common">Water flea</name>
    <dbReference type="NCBI Taxonomy" id="6669"/>
    <lineage>
        <taxon>Eukaryota</taxon>
        <taxon>Metazoa</taxon>
        <taxon>Ecdysozoa</taxon>
        <taxon>Arthropoda</taxon>
        <taxon>Crustacea</taxon>
        <taxon>Branchiopoda</taxon>
        <taxon>Diplostraca</taxon>
        <taxon>Cladocera</taxon>
        <taxon>Anomopoda</taxon>
        <taxon>Daphniidae</taxon>
        <taxon>Daphnia</taxon>
    </lineage>
</organism>
<keyword evidence="3" id="KW-1185">Reference proteome</keyword>
<evidence type="ECO:0000256" key="1">
    <source>
        <dbReference type="SAM" id="MobiDB-lite"/>
    </source>
</evidence>
<gene>
    <name evidence="2" type="ORF">DAPPUDRAFT_104843</name>
</gene>
<dbReference type="EMBL" id="GL732555">
    <property type="protein sequence ID" value="EFX78768.1"/>
    <property type="molecule type" value="Genomic_DNA"/>
</dbReference>
<evidence type="ECO:0000313" key="3">
    <source>
        <dbReference type="Proteomes" id="UP000000305"/>
    </source>
</evidence>
<sequence length="242" mass="25784">MDSKASHSDLLICRAFSIVLVRVEGIGFKPATHVDPTVTSPGLAIFTPSPLKSSNKTENTSSTISVAANTSTVPTTTTTTTTSTTAGEFIQKGPATIINPLAKPIANKKAEEEQSTIALPTSPASASHSNHNTPAADTDATSYNKNQHHGPSIGNKVNSNPLANNSYNMPLGSSGSKSGAVLPAHSDGHSNPLFQLYSTRLDFMERHSDNELSARKFSARCFRLAHTKKNLTKISKDRLTIW</sequence>